<dbReference type="PANTHER" id="PTHR43760:SF1">
    <property type="entry name" value="ENDORIBONUCLEASE L-PSP_CHORISMATE MUTASE-LIKE DOMAIN-CONTAINING PROTEIN"/>
    <property type="match status" value="1"/>
</dbReference>
<dbReference type="Gene3D" id="3.30.1330.40">
    <property type="entry name" value="RutC-like"/>
    <property type="match status" value="1"/>
</dbReference>
<dbReference type="SUPFAM" id="SSF55298">
    <property type="entry name" value="YjgF-like"/>
    <property type="match status" value="1"/>
</dbReference>
<gene>
    <name evidence="1" type="ORF">V1I91_17580</name>
</gene>
<dbReference type="InterPro" id="IPR013813">
    <property type="entry name" value="Endoribo_LPSP/chorism_mut-like"/>
</dbReference>
<protein>
    <submittedName>
        <fullName evidence="1">RidA family protein</fullName>
    </submittedName>
</protein>
<evidence type="ECO:0000313" key="2">
    <source>
        <dbReference type="Proteomes" id="UP001356308"/>
    </source>
</evidence>
<dbReference type="RefSeq" id="WP_272652578.1">
    <property type="nucleotide sequence ID" value="NZ_JAZDDG010000009.1"/>
</dbReference>
<dbReference type="PANTHER" id="PTHR43760">
    <property type="entry name" value="ENDORIBONUCLEASE-RELATED"/>
    <property type="match status" value="1"/>
</dbReference>
<dbReference type="InterPro" id="IPR035959">
    <property type="entry name" value="RutC-like_sf"/>
</dbReference>
<reference evidence="1 2" key="1">
    <citation type="submission" date="2024-01" db="EMBL/GenBank/DDBJ databases">
        <title>Maribacter spp. originated from different algae showed divergent polysaccharides utilization ability.</title>
        <authorList>
            <person name="Wang H."/>
            <person name="Wu Y."/>
        </authorList>
    </citation>
    <scope>NUCLEOTIDE SEQUENCE [LARGE SCALE GENOMIC DNA]</scope>
    <source>
        <strain evidence="1 2">PR1</strain>
    </source>
</reference>
<dbReference type="CDD" id="cd02199">
    <property type="entry name" value="YjgF_YER057c_UK114_like_1"/>
    <property type="match status" value="1"/>
</dbReference>
<sequence>MSKIESELIELRIQLPEAPKSVANYIPAKRTGNVIYTAGQIPIQNEVIKKGKLGKDITLEENKNAKTMRNWMFSCYKNNLPT</sequence>
<evidence type="ECO:0000313" key="1">
    <source>
        <dbReference type="EMBL" id="MEE1977894.1"/>
    </source>
</evidence>
<dbReference type="EMBL" id="JAZDDG010000009">
    <property type="protein sequence ID" value="MEE1977894.1"/>
    <property type="molecule type" value="Genomic_DNA"/>
</dbReference>
<accession>A0ABU7IYE5</accession>
<organism evidence="1 2">
    <name type="scientific">Maribacter cobaltidurans</name>
    <dbReference type="NCBI Taxonomy" id="1178778"/>
    <lineage>
        <taxon>Bacteria</taxon>
        <taxon>Pseudomonadati</taxon>
        <taxon>Bacteroidota</taxon>
        <taxon>Flavobacteriia</taxon>
        <taxon>Flavobacteriales</taxon>
        <taxon>Flavobacteriaceae</taxon>
        <taxon>Maribacter</taxon>
    </lineage>
</organism>
<proteinExistence type="predicted"/>
<name>A0ABU7IYE5_9FLAO</name>
<comment type="caution">
    <text evidence="1">The sequence shown here is derived from an EMBL/GenBank/DDBJ whole genome shotgun (WGS) entry which is preliminary data.</text>
</comment>
<keyword evidence="2" id="KW-1185">Reference proteome</keyword>
<dbReference type="Proteomes" id="UP001356308">
    <property type="component" value="Unassembled WGS sequence"/>
</dbReference>